<name>A0A554LJV6_9BACT</name>
<evidence type="ECO:0000313" key="2">
    <source>
        <dbReference type="EMBL" id="TSC93127.1"/>
    </source>
</evidence>
<gene>
    <name evidence="2" type="ORF">CEN89_242</name>
</gene>
<reference evidence="2 3" key="1">
    <citation type="submission" date="2017-07" db="EMBL/GenBank/DDBJ databases">
        <title>Mechanisms for carbon and nitrogen cycling indicate functional differentiation within the Candidate Phyla Radiation.</title>
        <authorList>
            <person name="Danczak R.E."/>
            <person name="Johnston M.D."/>
            <person name="Kenah C."/>
            <person name="Slattery M."/>
            <person name="Wrighton K.C."/>
            <person name="Wilkins M.J."/>
        </authorList>
    </citation>
    <scope>NUCLEOTIDE SEQUENCE [LARGE SCALE GENOMIC DNA]</scope>
    <source>
        <strain evidence="2">Licking1014_7</strain>
    </source>
</reference>
<organism evidence="2 3">
    <name type="scientific">Candidatus Berkelbacteria bacterium Licking1014_7</name>
    <dbReference type="NCBI Taxonomy" id="2017147"/>
    <lineage>
        <taxon>Bacteria</taxon>
        <taxon>Candidatus Berkelbacteria</taxon>
    </lineage>
</organism>
<dbReference type="EMBL" id="VMGK01000006">
    <property type="protein sequence ID" value="TSC93127.1"/>
    <property type="molecule type" value="Genomic_DNA"/>
</dbReference>
<proteinExistence type="predicted"/>
<feature type="region of interest" description="Disordered" evidence="1">
    <location>
        <begin position="29"/>
        <end position="54"/>
    </location>
</feature>
<dbReference type="AlphaFoldDB" id="A0A554LJV6"/>
<evidence type="ECO:0000313" key="3">
    <source>
        <dbReference type="Proteomes" id="UP000315689"/>
    </source>
</evidence>
<comment type="caution">
    <text evidence="2">The sequence shown here is derived from an EMBL/GenBank/DDBJ whole genome shotgun (WGS) entry which is preliminary data.</text>
</comment>
<evidence type="ECO:0000256" key="1">
    <source>
        <dbReference type="SAM" id="MobiDB-lite"/>
    </source>
</evidence>
<protein>
    <submittedName>
        <fullName evidence="2">Uncharacterized protein</fullName>
    </submittedName>
</protein>
<accession>A0A554LJV6</accession>
<dbReference type="Proteomes" id="UP000315689">
    <property type="component" value="Unassembled WGS sequence"/>
</dbReference>
<sequence length="68" mass="8177">MKRYRKGKPLDESFVEEASSKLHDAWLERNGEWAPEEQKKPYEELPEDEKEKDRAQVRKAIEIYNQAK</sequence>